<dbReference type="PANTHER" id="PTHR11941:SF54">
    <property type="entry name" value="ENOYL-COA HYDRATASE, MITOCHONDRIAL"/>
    <property type="match status" value="1"/>
</dbReference>
<dbReference type="GO" id="GO:0006635">
    <property type="term" value="P:fatty acid beta-oxidation"/>
    <property type="evidence" value="ECO:0007669"/>
    <property type="project" value="TreeGrafter"/>
</dbReference>
<comment type="caution">
    <text evidence="4">The sequence shown here is derived from an EMBL/GenBank/DDBJ whole genome shotgun (WGS) entry which is preliminary data.</text>
</comment>
<gene>
    <name evidence="4" type="ORF">DFR28_101949</name>
</gene>
<evidence type="ECO:0000256" key="1">
    <source>
        <dbReference type="ARBA" id="ARBA00005254"/>
    </source>
</evidence>
<dbReference type="EMBL" id="QNRT01000001">
    <property type="protein sequence ID" value="RBP53562.1"/>
    <property type="molecule type" value="Genomic_DNA"/>
</dbReference>
<proteinExistence type="inferred from homology"/>
<evidence type="ECO:0000313" key="5">
    <source>
        <dbReference type="Proteomes" id="UP000253083"/>
    </source>
</evidence>
<keyword evidence="5" id="KW-1185">Reference proteome</keyword>
<evidence type="ECO:0000256" key="2">
    <source>
        <dbReference type="ARBA" id="ARBA00023239"/>
    </source>
</evidence>
<dbReference type="PANTHER" id="PTHR11941">
    <property type="entry name" value="ENOYL-COA HYDRATASE-RELATED"/>
    <property type="match status" value="1"/>
</dbReference>
<evidence type="ECO:0000313" key="4">
    <source>
        <dbReference type="EMBL" id="RBP53562.1"/>
    </source>
</evidence>
<comment type="similarity">
    <text evidence="1 3">Belongs to the enoyl-CoA hydratase/isomerase family.</text>
</comment>
<dbReference type="Gene3D" id="1.10.12.10">
    <property type="entry name" value="Lyase 2-enoyl-coa Hydratase, Chain A, domain 2"/>
    <property type="match status" value="1"/>
</dbReference>
<dbReference type="AlphaFoldDB" id="A0A395JTA1"/>
<dbReference type="SUPFAM" id="SSF52096">
    <property type="entry name" value="ClpP/crotonase"/>
    <property type="match status" value="1"/>
</dbReference>
<dbReference type="InterPro" id="IPR018376">
    <property type="entry name" value="Enoyl-CoA_hyd/isom_CS"/>
</dbReference>
<reference evidence="4 5" key="1">
    <citation type="submission" date="2018-06" db="EMBL/GenBank/DDBJ databases">
        <title>Genomic Encyclopedia of Type Strains, Phase IV (KMG-IV): sequencing the most valuable type-strain genomes for metagenomic binning, comparative biology and taxonomic classification.</title>
        <authorList>
            <person name="Goeker M."/>
        </authorList>
    </citation>
    <scope>NUCLEOTIDE SEQUENCE [LARGE SCALE GENOMIC DNA]</scope>
    <source>
        <strain evidence="4 5">DSM 24032</strain>
    </source>
</reference>
<dbReference type="Gene3D" id="3.90.226.10">
    <property type="entry name" value="2-enoyl-CoA Hydratase, Chain A, domain 1"/>
    <property type="match status" value="1"/>
</dbReference>
<dbReference type="InterPro" id="IPR029045">
    <property type="entry name" value="ClpP/crotonase-like_dom_sf"/>
</dbReference>
<dbReference type="FunFam" id="3.90.226.10:FF:000009">
    <property type="entry name" value="Carnitinyl-CoA dehydratase"/>
    <property type="match status" value="1"/>
</dbReference>
<dbReference type="FunCoup" id="A0A395JTA1">
    <property type="interactions" value="342"/>
</dbReference>
<keyword evidence="2" id="KW-0456">Lyase</keyword>
<dbReference type="Pfam" id="PF00378">
    <property type="entry name" value="ECH_1"/>
    <property type="match status" value="1"/>
</dbReference>
<dbReference type="InterPro" id="IPR001753">
    <property type="entry name" value="Enoyl-CoA_hydra/iso"/>
</dbReference>
<dbReference type="InParanoid" id="A0A395JTA1"/>
<sequence>MSTNTLIVSDASSSTLQIQLNRPHAYNALNTEMLCAIGQHLHDAQQRTEIQCVVITGNEKAFAAGSDVTEIQAINTGSYPERERSVAWQQIRSFPKPIIAAVNGFAFGGGCELAMHADILIASNTAQFAQPEVKLGLMPGAGGSQYLPARVGKATAMLMNLTGMKVSAQRALEIGLISELVDADDALPRALEIAELMSSMSQSALIANKRSVLRSFECPQQEALLFERTLFLEQARSDDGIEGVTAFLDKRQPNFNA</sequence>
<dbReference type="CDD" id="cd06558">
    <property type="entry name" value="crotonase-like"/>
    <property type="match status" value="1"/>
</dbReference>
<dbReference type="PROSITE" id="PS00166">
    <property type="entry name" value="ENOYL_COA_HYDRATASE"/>
    <property type="match status" value="1"/>
</dbReference>
<dbReference type="RefSeq" id="WP_113953117.1">
    <property type="nucleotide sequence ID" value="NZ_QNRT01000001.1"/>
</dbReference>
<evidence type="ECO:0000256" key="3">
    <source>
        <dbReference type="RuleBase" id="RU003707"/>
    </source>
</evidence>
<organism evidence="4 5">
    <name type="scientific">Arenicella xantha</name>
    <dbReference type="NCBI Taxonomy" id="644221"/>
    <lineage>
        <taxon>Bacteria</taxon>
        <taxon>Pseudomonadati</taxon>
        <taxon>Pseudomonadota</taxon>
        <taxon>Gammaproteobacteria</taxon>
        <taxon>Arenicellales</taxon>
        <taxon>Arenicellaceae</taxon>
        <taxon>Arenicella</taxon>
    </lineage>
</organism>
<name>A0A395JTA1_9GAMM</name>
<dbReference type="OrthoDB" id="9777711at2"/>
<dbReference type="Proteomes" id="UP000253083">
    <property type="component" value="Unassembled WGS sequence"/>
</dbReference>
<dbReference type="InterPro" id="IPR014748">
    <property type="entry name" value="Enoyl-CoA_hydra_C"/>
</dbReference>
<protein>
    <submittedName>
        <fullName evidence="4">Enoyl-CoA hydratase</fullName>
    </submittedName>
</protein>
<dbReference type="GO" id="GO:0016829">
    <property type="term" value="F:lyase activity"/>
    <property type="evidence" value="ECO:0007669"/>
    <property type="project" value="UniProtKB-KW"/>
</dbReference>
<accession>A0A395JTA1</accession>